<evidence type="ECO:0000256" key="6">
    <source>
        <dbReference type="ARBA" id="ARBA00042810"/>
    </source>
</evidence>
<dbReference type="GO" id="GO:0008168">
    <property type="term" value="F:methyltransferase activity"/>
    <property type="evidence" value="ECO:0007669"/>
    <property type="project" value="UniProtKB-KW"/>
</dbReference>
<evidence type="ECO:0000256" key="1">
    <source>
        <dbReference type="ARBA" id="ARBA00022603"/>
    </source>
</evidence>
<feature type="region of interest" description="Disordered" evidence="9">
    <location>
        <begin position="225"/>
        <end position="247"/>
    </location>
</feature>
<dbReference type="PANTHER" id="PTHR46098">
    <property type="entry name" value="TRNA (CYTOSINE(38)-C(5))-METHYLTRANSFERASE"/>
    <property type="match status" value="1"/>
</dbReference>
<keyword evidence="1 7" id="KW-0489">Methyltransferase</keyword>
<dbReference type="NCBIfam" id="TIGR00675">
    <property type="entry name" value="dcm"/>
    <property type="match status" value="1"/>
</dbReference>
<feature type="active site" evidence="7">
    <location>
        <position position="82"/>
    </location>
</feature>
<dbReference type="Proteomes" id="UP001497497">
    <property type="component" value="Unassembled WGS sequence"/>
</dbReference>
<gene>
    <name evidence="10" type="ORF">GSLYS_00019611001</name>
</gene>
<dbReference type="GO" id="GO:0032259">
    <property type="term" value="P:methylation"/>
    <property type="evidence" value="ECO:0007669"/>
    <property type="project" value="UniProtKB-KW"/>
</dbReference>
<dbReference type="Gene3D" id="3.90.120.10">
    <property type="entry name" value="DNA Methylase, subunit A, domain 2"/>
    <property type="match status" value="1"/>
</dbReference>
<dbReference type="SUPFAM" id="SSF53335">
    <property type="entry name" value="S-adenosyl-L-methionine-dependent methyltransferases"/>
    <property type="match status" value="1"/>
</dbReference>
<dbReference type="InterPro" id="IPR029063">
    <property type="entry name" value="SAM-dependent_MTases_sf"/>
</dbReference>
<dbReference type="GO" id="GO:0005634">
    <property type="term" value="C:nucleus"/>
    <property type="evidence" value="ECO:0007669"/>
    <property type="project" value="TreeGrafter"/>
</dbReference>
<evidence type="ECO:0000256" key="3">
    <source>
        <dbReference type="ARBA" id="ARBA00022691"/>
    </source>
</evidence>
<name>A0AAV2IM05_LYMST</name>
<evidence type="ECO:0000256" key="8">
    <source>
        <dbReference type="RuleBase" id="RU000416"/>
    </source>
</evidence>
<comment type="similarity">
    <text evidence="7 8">Belongs to the class I-like SAM-binding methyltransferase superfamily. C5-methyltransferase family.</text>
</comment>
<reference evidence="10 11" key="1">
    <citation type="submission" date="2024-04" db="EMBL/GenBank/DDBJ databases">
        <authorList>
            <consortium name="Genoscope - CEA"/>
            <person name="William W."/>
        </authorList>
    </citation>
    <scope>NUCLEOTIDE SEQUENCE [LARGE SCALE GENOMIC DNA]</scope>
</reference>
<sequence length="485" mass="55357">MQQEKKLRILELYSGIGGMHWALKESGINYEIVLAVDINTTANKVYEHNFSGVPLQSMGIEKLSLKLLDSLSINAILMSPPCQPFTRVGKKGDCNDIRTKSFLHILGLVSQLLNKPDYILVENVKGFETSQTREKLVECLKACNYSYQEFLLTPLQFGVPNCRLRYYLIANLKQHFSFAIHSQISNQLPSIEDSSVESKHHATHPRCHPETRNNISEHGREQVGHFTDTEHSSNIASTSEPSDIGTRLDTEEVNNDINSWGHEPILQNSPSSLGKLVGQCSTPFSKNNQTQHLDLKDAGRNMRYCEEEDELIQESSRCLSEYMEDDVDFSEYWLSDKELRMFVIMDIVYPDLKKSICFTKRYGHYVEGAGSVVQMSSNIEHVKAASELKSHAVKRNNRHEWGEKEMEILRQLKLRYFTPREVANLLCFPKDFNFPPGLTKVQKYRVLGNSLNVLVVAQLIRLMTHHQDSRHANSTTVIDVTVCHV</sequence>
<dbReference type="PRINTS" id="PR00105">
    <property type="entry name" value="C5METTRFRASE"/>
</dbReference>
<evidence type="ECO:0000313" key="11">
    <source>
        <dbReference type="Proteomes" id="UP001497497"/>
    </source>
</evidence>
<evidence type="ECO:0000256" key="2">
    <source>
        <dbReference type="ARBA" id="ARBA00022679"/>
    </source>
</evidence>
<organism evidence="10 11">
    <name type="scientific">Lymnaea stagnalis</name>
    <name type="common">Great pond snail</name>
    <name type="synonym">Helix stagnalis</name>
    <dbReference type="NCBI Taxonomy" id="6523"/>
    <lineage>
        <taxon>Eukaryota</taxon>
        <taxon>Metazoa</taxon>
        <taxon>Spiralia</taxon>
        <taxon>Lophotrochozoa</taxon>
        <taxon>Mollusca</taxon>
        <taxon>Gastropoda</taxon>
        <taxon>Heterobranchia</taxon>
        <taxon>Euthyneura</taxon>
        <taxon>Panpulmonata</taxon>
        <taxon>Hygrophila</taxon>
        <taxon>Lymnaeoidea</taxon>
        <taxon>Lymnaeidae</taxon>
        <taxon>Lymnaea</taxon>
    </lineage>
</organism>
<accession>A0AAV2IM05</accession>
<dbReference type="PROSITE" id="PS51679">
    <property type="entry name" value="SAM_MT_C5"/>
    <property type="match status" value="1"/>
</dbReference>
<keyword evidence="3 7" id="KW-0949">S-adenosyl-L-methionine</keyword>
<keyword evidence="11" id="KW-1185">Reference proteome</keyword>
<evidence type="ECO:0000256" key="5">
    <source>
        <dbReference type="ARBA" id="ARBA00039681"/>
    </source>
</evidence>
<evidence type="ECO:0000256" key="4">
    <source>
        <dbReference type="ARBA" id="ARBA00039081"/>
    </source>
</evidence>
<feature type="compositionally biased region" description="Polar residues" evidence="9">
    <location>
        <begin position="232"/>
        <end position="241"/>
    </location>
</feature>
<dbReference type="Gene3D" id="3.40.50.150">
    <property type="entry name" value="Vaccinia Virus protein VP39"/>
    <property type="match status" value="1"/>
</dbReference>
<dbReference type="PANTHER" id="PTHR46098:SF1">
    <property type="entry name" value="TRNA (CYTOSINE(38)-C(5))-METHYLTRANSFERASE"/>
    <property type="match status" value="1"/>
</dbReference>
<dbReference type="PROSITE" id="PS00095">
    <property type="entry name" value="C5_MTASE_2"/>
    <property type="match status" value="1"/>
</dbReference>
<dbReference type="InterPro" id="IPR031303">
    <property type="entry name" value="C5_meth_CS"/>
</dbReference>
<comment type="caution">
    <text evidence="10">The sequence shown here is derived from an EMBL/GenBank/DDBJ whole genome shotgun (WGS) entry which is preliminary data.</text>
</comment>
<dbReference type="AlphaFoldDB" id="A0AAV2IM05"/>
<keyword evidence="2 7" id="KW-0808">Transferase</keyword>
<dbReference type="Pfam" id="PF00145">
    <property type="entry name" value="DNA_methylase"/>
    <property type="match status" value="1"/>
</dbReference>
<dbReference type="InterPro" id="IPR001525">
    <property type="entry name" value="C5_MeTfrase"/>
</dbReference>
<dbReference type="InterPro" id="IPR050750">
    <property type="entry name" value="C5-MTase"/>
</dbReference>
<proteinExistence type="inferred from homology"/>
<evidence type="ECO:0000256" key="7">
    <source>
        <dbReference type="PROSITE-ProRule" id="PRU01016"/>
    </source>
</evidence>
<dbReference type="EMBL" id="CAXITT010000787">
    <property type="protein sequence ID" value="CAL1546234.1"/>
    <property type="molecule type" value="Genomic_DNA"/>
</dbReference>
<protein>
    <recommendedName>
        <fullName evidence="5">tRNA (cytosine(38)-C(5))-methyltransferase</fullName>
        <ecNumber evidence="4">2.1.1.204</ecNumber>
    </recommendedName>
    <alternativeName>
        <fullName evidence="6">DNA (cytosine-5)-methyltransferase-like protein 2</fullName>
    </alternativeName>
</protein>
<dbReference type="EC" id="2.1.1.204" evidence="4"/>
<evidence type="ECO:0000313" key="10">
    <source>
        <dbReference type="EMBL" id="CAL1546234.1"/>
    </source>
</evidence>
<evidence type="ECO:0000256" key="9">
    <source>
        <dbReference type="SAM" id="MobiDB-lite"/>
    </source>
</evidence>